<feature type="transmembrane region" description="Helical" evidence="1">
    <location>
        <begin position="38"/>
        <end position="59"/>
    </location>
</feature>
<proteinExistence type="predicted"/>
<keyword evidence="3" id="KW-1185">Reference proteome</keyword>
<gene>
    <name evidence="2" type="ORF">NDU88_010977</name>
</gene>
<dbReference type="EMBL" id="JANPWB010000009">
    <property type="protein sequence ID" value="KAJ1158284.1"/>
    <property type="molecule type" value="Genomic_DNA"/>
</dbReference>
<protein>
    <submittedName>
        <fullName evidence="2">Uncharacterized protein</fullName>
    </submittedName>
</protein>
<keyword evidence="1" id="KW-1133">Transmembrane helix</keyword>
<keyword evidence="1" id="KW-0472">Membrane</keyword>
<evidence type="ECO:0000313" key="3">
    <source>
        <dbReference type="Proteomes" id="UP001066276"/>
    </source>
</evidence>
<accession>A0AAV7S424</accession>
<keyword evidence="1" id="KW-0812">Transmembrane</keyword>
<comment type="caution">
    <text evidence="2">The sequence shown here is derived from an EMBL/GenBank/DDBJ whole genome shotgun (WGS) entry which is preliminary data.</text>
</comment>
<evidence type="ECO:0000313" key="2">
    <source>
        <dbReference type="EMBL" id="KAJ1158284.1"/>
    </source>
</evidence>
<name>A0AAV7S424_PLEWA</name>
<dbReference type="AlphaFoldDB" id="A0AAV7S424"/>
<reference evidence="2" key="1">
    <citation type="journal article" date="2022" name="bioRxiv">
        <title>Sequencing and chromosome-scale assembly of the giantPleurodeles waltlgenome.</title>
        <authorList>
            <person name="Brown T."/>
            <person name="Elewa A."/>
            <person name="Iarovenko S."/>
            <person name="Subramanian E."/>
            <person name="Araus A.J."/>
            <person name="Petzold A."/>
            <person name="Susuki M."/>
            <person name="Suzuki K.-i.T."/>
            <person name="Hayashi T."/>
            <person name="Toyoda A."/>
            <person name="Oliveira C."/>
            <person name="Osipova E."/>
            <person name="Leigh N.D."/>
            <person name="Simon A."/>
            <person name="Yun M.H."/>
        </authorList>
    </citation>
    <scope>NUCLEOTIDE SEQUENCE</scope>
    <source>
        <strain evidence="2">20211129_DDA</strain>
        <tissue evidence="2">Liver</tissue>
    </source>
</reference>
<organism evidence="2 3">
    <name type="scientific">Pleurodeles waltl</name>
    <name type="common">Iberian ribbed newt</name>
    <dbReference type="NCBI Taxonomy" id="8319"/>
    <lineage>
        <taxon>Eukaryota</taxon>
        <taxon>Metazoa</taxon>
        <taxon>Chordata</taxon>
        <taxon>Craniata</taxon>
        <taxon>Vertebrata</taxon>
        <taxon>Euteleostomi</taxon>
        <taxon>Amphibia</taxon>
        <taxon>Batrachia</taxon>
        <taxon>Caudata</taxon>
        <taxon>Salamandroidea</taxon>
        <taxon>Salamandridae</taxon>
        <taxon>Pleurodelinae</taxon>
        <taxon>Pleurodeles</taxon>
    </lineage>
</organism>
<sequence length="192" mass="20698">MRAHHVTPNPWALVSSNSSVITCVQIPRVMSPHKPCTVGVSLLLLLAVLVAGFLGPAILDLKSSCYFSPNKTQLVVLRWSGWHVARGGGAQILDTGCCRLVWGSDPGHWMLQAGVQRSVPRGARRRWGSDPGHWMPQAGVGIGSWTLDAAGWRVAFSASWSQEEGGARILDTGGCRLVWGSDPGHWMRQAGV</sequence>
<evidence type="ECO:0000256" key="1">
    <source>
        <dbReference type="SAM" id="Phobius"/>
    </source>
</evidence>
<dbReference type="Proteomes" id="UP001066276">
    <property type="component" value="Chromosome 5"/>
</dbReference>